<dbReference type="EMBL" id="QGGV01000001">
    <property type="protein sequence ID" value="PWK58966.1"/>
    <property type="molecule type" value="Genomic_DNA"/>
</dbReference>
<evidence type="ECO:0000256" key="10">
    <source>
        <dbReference type="PIRNR" id="PIRNR006268"/>
    </source>
</evidence>
<feature type="binding site" evidence="11">
    <location>
        <position position="278"/>
    </location>
    <ligand>
        <name>Mg(2+)</name>
        <dbReference type="ChEBI" id="CHEBI:18420"/>
    </ligand>
</feature>
<evidence type="ECO:0000256" key="7">
    <source>
        <dbReference type="ARBA" id="ARBA00022842"/>
    </source>
</evidence>
<protein>
    <recommendedName>
        <fullName evidence="2 10">FAD:protein FMN transferase</fullName>
        <ecNumber evidence="1 10">2.7.1.180</ecNumber>
    </recommendedName>
    <alternativeName>
        <fullName evidence="8 10">Flavin transferase</fullName>
    </alternativeName>
</protein>
<keyword evidence="12" id="KW-0997">Cell inner membrane</keyword>
<proteinExistence type="inferred from homology"/>
<comment type="catalytic activity">
    <reaction evidence="9 10 12">
        <text>L-threonyl-[protein] + FAD = FMN-L-threonyl-[protein] + AMP + H(+)</text>
        <dbReference type="Rhea" id="RHEA:36847"/>
        <dbReference type="Rhea" id="RHEA-COMP:11060"/>
        <dbReference type="Rhea" id="RHEA-COMP:11061"/>
        <dbReference type="ChEBI" id="CHEBI:15378"/>
        <dbReference type="ChEBI" id="CHEBI:30013"/>
        <dbReference type="ChEBI" id="CHEBI:57692"/>
        <dbReference type="ChEBI" id="CHEBI:74257"/>
        <dbReference type="ChEBI" id="CHEBI:456215"/>
        <dbReference type="EC" id="2.7.1.180"/>
    </reaction>
</comment>
<organism evidence="13 14">
    <name type="scientific">Silicimonas algicola</name>
    <dbReference type="NCBI Taxonomy" id="1826607"/>
    <lineage>
        <taxon>Bacteria</taxon>
        <taxon>Pseudomonadati</taxon>
        <taxon>Pseudomonadota</taxon>
        <taxon>Alphaproteobacteria</taxon>
        <taxon>Rhodobacterales</taxon>
        <taxon>Paracoccaceae</taxon>
    </lineage>
</organism>
<evidence type="ECO:0000313" key="13">
    <source>
        <dbReference type="EMBL" id="PWK58966.1"/>
    </source>
</evidence>
<keyword evidence="6 10" id="KW-0274">FAD</keyword>
<dbReference type="Pfam" id="PF02424">
    <property type="entry name" value="ApbE"/>
    <property type="match status" value="1"/>
</dbReference>
<keyword evidence="7 10" id="KW-0460">Magnesium</keyword>
<dbReference type="GO" id="GO:0046872">
    <property type="term" value="F:metal ion binding"/>
    <property type="evidence" value="ECO:0007669"/>
    <property type="project" value="UniProtKB-UniRule"/>
</dbReference>
<dbReference type="InterPro" id="IPR003374">
    <property type="entry name" value="ApbE-like_sf"/>
</dbReference>
<dbReference type="OrthoDB" id="9778595at2"/>
<dbReference type="AlphaFoldDB" id="A0A316GG77"/>
<keyword evidence="12" id="KW-0732">Signal</keyword>
<gene>
    <name evidence="13" type="ORF">C8D95_101787</name>
</gene>
<keyword evidence="12 13" id="KW-0449">Lipoprotein</keyword>
<dbReference type="GO" id="GO:0005886">
    <property type="term" value="C:plasma membrane"/>
    <property type="evidence" value="ECO:0007669"/>
    <property type="project" value="UniProtKB-SubCell"/>
</dbReference>
<name>A0A316GG77_9RHOB</name>
<dbReference type="PANTHER" id="PTHR30040:SF2">
    <property type="entry name" value="FAD:PROTEIN FMN TRANSFERASE"/>
    <property type="match status" value="1"/>
</dbReference>
<keyword evidence="12" id="KW-0472">Membrane</keyword>
<evidence type="ECO:0000256" key="11">
    <source>
        <dbReference type="PIRSR" id="PIRSR006268-2"/>
    </source>
</evidence>
<reference evidence="13 14" key="1">
    <citation type="submission" date="2018-05" db="EMBL/GenBank/DDBJ databases">
        <title>Genomic Encyclopedia of Type Strains, Phase IV (KMG-IV): sequencing the most valuable type-strain genomes for metagenomic binning, comparative biology and taxonomic classification.</title>
        <authorList>
            <person name="Goeker M."/>
        </authorList>
    </citation>
    <scope>NUCLEOTIDE SEQUENCE [LARGE SCALE GENOMIC DNA]</scope>
    <source>
        <strain evidence="13 14">DSM 103371</strain>
    </source>
</reference>
<dbReference type="PIRSF" id="PIRSF006268">
    <property type="entry name" value="ApbE"/>
    <property type="match status" value="1"/>
</dbReference>
<feature type="binding site" evidence="11">
    <location>
        <position position="160"/>
    </location>
    <ligand>
        <name>Mg(2+)</name>
        <dbReference type="ChEBI" id="CHEBI:18420"/>
    </ligand>
</feature>
<evidence type="ECO:0000256" key="1">
    <source>
        <dbReference type="ARBA" id="ARBA00011955"/>
    </source>
</evidence>
<feature type="chain" id="PRO_5016189907" description="FAD:protein FMN transferase" evidence="12">
    <location>
        <begin position="26"/>
        <end position="322"/>
    </location>
</feature>
<evidence type="ECO:0000256" key="4">
    <source>
        <dbReference type="ARBA" id="ARBA00022679"/>
    </source>
</evidence>
<dbReference type="RefSeq" id="WP_109757801.1">
    <property type="nucleotide sequence ID" value="NZ_CP034588.1"/>
</dbReference>
<feature type="signal peptide" evidence="12">
    <location>
        <begin position="1"/>
        <end position="25"/>
    </location>
</feature>
<comment type="caution">
    <text evidence="13">The sequence shown here is derived from an EMBL/GenBank/DDBJ whole genome shotgun (WGS) entry which is preliminary data.</text>
</comment>
<evidence type="ECO:0000256" key="6">
    <source>
        <dbReference type="ARBA" id="ARBA00022827"/>
    </source>
</evidence>
<comment type="similarity">
    <text evidence="10 12">Belongs to the ApbE family.</text>
</comment>
<dbReference type="KEGG" id="salo:EF888_05380"/>
<keyword evidence="5 10" id="KW-0479">Metal-binding</keyword>
<dbReference type="SUPFAM" id="SSF143631">
    <property type="entry name" value="ApbE-like"/>
    <property type="match status" value="1"/>
</dbReference>
<dbReference type="PANTHER" id="PTHR30040">
    <property type="entry name" value="THIAMINE BIOSYNTHESIS LIPOPROTEIN APBE"/>
    <property type="match status" value="1"/>
</dbReference>
<dbReference type="EC" id="2.7.1.180" evidence="1 10"/>
<evidence type="ECO:0000256" key="5">
    <source>
        <dbReference type="ARBA" id="ARBA00022723"/>
    </source>
</evidence>
<comment type="cofactor">
    <cofactor evidence="11">
        <name>Mg(2+)</name>
        <dbReference type="ChEBI" id="CHEBI:18420"/>
    </cofactor>
    <cofactor evidence="11">
        <name>Mn(2+)</name>
        <dbReference type="ChEBI" id="CHEBI:29035"/>
    </cofactor>
    <text evidence="11">Magnesium. Can also use manganese.</text>
</comment>
<evidence type="ECO:0000256" key="12">
    <source>
        <dbReference type="RuleBase" id="RU363002"/>
    </source>
</evidence>
<evidence type="ECO:0000256" key="8">
    <source>
        <dbReference type="ARBA" id="ARBA00031306"/>
    </source>
</evidence>
<comment type="subcellular location">
    <subcellularLocation>
        <location evidence="12">Cell inner membrane</location>
        <topology evidence="12">Lipid-anchor</topology>
        <orientation evidence="12">Periplasmic side</orientation>
    </subcellularLocation>
</comment>
<evidence type="ECO:0000256" key="2">
    <source>
        <dbReference type="ARBA" id="ARBA00016337"/>
    </source>
</evidence>
<evidence type="ECO:0000256" key="9">
    <source>
        <dbReference type="ARBA" id="ARBA00048540"/>
    </source>
</evidence>
<dbReference type="PROSITE" id="PS51257">
    <property type="entry name" value="PROKAR_LIPOPROTEIN"/>
    <property type="match status" value="1"/>
</dbReference>
<dbReference type="InterPro" id="IPR024932">
    <property type="entry name" value="ApbE"/>
</dbReference>
<keyword evidence="3 10" id="KW-0285">Flavoprotein</keyword>
<accession>A0A316GG77</accession>
<keyword evidence="12" id="KW-1003">Cell membrane</keyword>
<evidence type="ECO:0000313" key="14">
    <source>
        <dbReference type="Proteomes" id="UP000245390"/>
    </source>
</evidence>
<dbReference type="GO" id="GO:0016740">
    <property type="term" value="F:transferase activity"/>
    <property type="evidence" value="ECO:0007669"/>
    <property type="project" value="UniProtKB-UniRule"/>
</dbReference>
<keyword evidence="14" id="KW-1185">Reference proteome</keyword>
<keyword evidence="4 10" id="KW-0808">Transferase</keyword>
<sequence>MKRANFSRREAIGLLGAALACPSLAHSATPERLEGNAFGTTWRIVGPSDAGLARLRPALDDLFAGIDAEMSPWRTDSDISRFNASAQGGAASEEMLRVTQAALGLAGASGGTFDPTVGPLVARWGFGPILRGGGPDWRGIRIEGGTIVKSRGELTLDLCGIAKGRALDRAAELARSHGLETALLDLGGELSALGRHPSGRDWQVAVEHPVRSQSAAALLHLPDGMAVATSGLSQQSYSVGASIWGHIIDPAAAAPVQGRLRSVTVLAADAMTADGWATALFAAGDDAGPALARDRDIAALFLFEEEMALRRIETGSIKDVLA</sequence>
<dbReference type="Proteomes" id="UP000245390">
    <property type="component" value="Unassembled WGS sequence"/>
</dbReference>
<dbReference type="Gene3D" id="3.10.520.10">
    <property type="entry name" value="ApbE-like domains"/>
    <property type="match status" value="1"/>
</dbReference>
<comment type="function">
    <text evidence="12">Flavin transferase that catalyzes the transfer of the FMN moiety of FAD and its covalent binding to the hydroxyl group of a threonine residue in a target flavoprotein.</text>
</comment>
<feature type="binding site" evidence="11">
    <location>
        <position position="274"/>
    </location>
    <ligand>
        <name>Mg(2+)</name>
        <dbReference type="ChEBI" id="CHEBI:18420"/>
    </ligand>
</feature>
<evidence type="ECO:0000256" key="3">
    <source>
        <dbReference type="ARBA" id="ARBA00022630"/>
    </source>
</evidence>